<proteinExistence type="predicted"/>
<evidence type="ECO:0000256" key="1">
    <source>
        <dbReference type="ARBA" id="ARBA00004906"/>
    </source>
</evidence>
<comment type="caution">
    <text evidence="6">The sequence shown here is derived from an EMBL/GenBank/DDBJ whole genome shotgun (WGS) entry which is preliminary data.</text>
</comment>
<organism evidence="6 7">
    <name type="scientific">Candidatus Methanoperedens nitratireducens</name>
    <dbReference type="NCBI Taxonomy" id="1392998"/>
    <lineage>
        <taxon>Archaea</taxon>
        <taxon>Methanobacteriati</taxon>
        <taxon>Methanobacteriota</taxon>
        <taxon>Stenosarchaea group</taxon>
        <taxon>Methanomicrobia</taxon>
        <taxon>Methanosarcinales</taxon>
        <taxon>ANME-2 cluster</taxon>
        <taxon>Candidatus Methanoperedentaceae</taxon>
        <taxon>Candidatus Methanoperedens</taxon>
    </lineage>
</organism>
<gene>
    <name evidence="6" type="ORF">MPEBLZ_00128</name>
</gene>
<keyword evidence="2" id="KW-0677">Repeat</keyword>
<keyword evidence="4" id="KW-0472">Membrane</keyword>
<dbReference type="PANTHER" id="PTHR22990">
    <property type="entry name" value="F-BOX ONLY PROTEIN"/>
    <property type="match status" value="1"/>
</dbReference>
<comment type="pathway">
    <text evidence="1">Protein modification; protein ubiquitination.</text>
</comment>
<dbReference type="InterPro" id="IPR012334">
    <property type="entry name" value="Pectin_lyas_fold"/>
</dbReference>
<evidence type="ECO:0000313" key="6">
    <source>
        <dbReference type="EMBL" id="KPQ45247.1"/>
    </source>
</evidence>
<evidence type="ECO:0000313" key="7">
    <source>
        <dbReference type="Proteomes" id="UP000050360"/>
    </source>
</evidence>
<dbReference type="EMBL" id="LKCM01000015">
    <property type="protein sequence ID" value="KPQ45247.1"/>
    <property type="molecule type" value="Genomic_DNA"/>
</dbReference>
<sequence>MVLKNVILFICLVLLITGSATASTLEVGQGKTYTTIQSAIDAAKTGDTILVSEGTYNENPLIKTNEISVMGKNREKTIIEGRKTSSGIRIDEVNNVVISGFTIKNSGGGGQEDAGVAIYKGNGNTVSNLIITGNSVGISIYQGSNNNIVSGNIIESNSGYGINIYASNDNKIFNNNIKSNKIGIYSYSSKTNRIYQNNFIENKDQAYDNSGLNSWDLDKMGNYWSDNKESTEYIISLGGGKAKDNFPQAQAFSVRSEPIPTQPPQKTDEAGKSIPGFTAIAAIVLLIVTGIFWRKTG</sequence>
<dbReference type="Pfam" id="PF05048">
    <property type="entry name" value="NosD"/>
    <property type="match status" value="1"/>
</dbReference>
<dbReference type="InterPro" id="IPR007742">
    <property type="entry name" value="NosD_dom"/>
</dbReference>
<dbReference type="SUPFAM" id="SSF51126">
    <property type="entry name" value="Pectin lyase-like"/>
    <property type="match status" value="1"/>
</dbReference>
<protein>
    <submittedName>
        <fullName evidence="6">Cell surface protein</fullName>
    </submittedName>
</protein>
<evidence type="ECO:0000256" key="4">
    <source>
        <dbReference type="SAM" id="Phobius"/>
    </source>
</evidence>
<evidence type="ECO:0000259" key="5">
    <source>
        <dbReference type="Pfam" id="PF05048"/>
    </source>
</evidence>
<feature type="domain" description="Periplasmic copper-binding protein NosD beta helix" evidence="5">
    <location>
        <begin position="64"/>
        <end position="227"/>
    </location>
</feature>
<keyword evidence="4" id="KW-0812">Transmembrane</keyword>
<dbReference type="Proteomes" id="UP000050360">
    <property type="component" value="Unassembled WGS sequence"/>
</dbReference>
<dbReference type="SMART" id="SM00710">
    <property type="entry name" value="PbH1"/>
    <property type="match status" value="6"/>
</dbReference>
<evidence type="ECO:0000256" key="2">
    <source>
        <dbReference type="ARBA" id="ARBA00022737"/>
    </source>
</evidence>
<dbReference type="AlphaFoldDB" id="A0A0P8E3U4"/>
<evidence type="ECO:0000256" key="3">
    <source>
        <dbReference type="ARBA" id="ARBA00022786"/>
    </source>
</evidence>
<accession>A0A0P8E3U4</accession>
<dbReference type="InterPro" id="IPR006626">
    <property type="entry name" value="PbH1"/>
</dbReference>
<dbReference type="PANTHER" id="PTHR22990:SF15">
    <property type="entry name" value="F-BOX ONLY PROTEIN 10"/>
    <property type="match status" value="1"/>
</dbReference>
<dbReference type="Gene3D" id="2.160.20.10">
    <property type="entry name" value="Single-stranded right-handed beta-helix, Pectin lyase-like"/>
    <property type="match status" value="1"/>
</dbReference>
<keyword evidence="3" id="KW-0833">Ubl conjugation pathway</keyword>
<feature type="transmembrane region" description="Helical" evidence="4">
    <location>
        <begin position="274"/>
        <end position="293"/>
    </location>
</feature>
<name>A0A0P8E3U4_9EURY</name>
<dbReference type="InterPro" id="IPR011050">
    <property type="entry name" value="Pectin_lyase_fold/virulence"/>
</dbReference>
<dbReference type="InterPro" id="IPR022441">
    <property type="entry name" value="Para_beta_helix_rpt-2"/>
</dbReference>
<dbReference type="InterPro" id="IPR051550">
    <property type="entry name" value="SCF-Subunits/Alg-Epimerases"/>
</dbReference>
<reference evidence="6 7" key="1">
    <citation type="submission" date="2015-09" db="EMBL/GenBank/DDBJ databases">
        <title>A metagenomics-based metabolic model of nitrate-dependent anaerobic oxidation of methane by Methanoperedens-like archaea.</title>
        <authorList>
            <person name="Arshad A."/>
            <person name="Speth D.R."/>
            <person name="De Graaf R.M."/>
            <person name="Op Den Camp H.J."/>
            <person name="Jetten M.S."/>
            <person name="Welte C.U."/>
        </authorList>
    </citation>
    <scope>NUCLEOTIDE SEQUENCE [LARGE SCALE GENOMIC DNA]</scope>
</reference>
<keyword evidence="4" id="KW-1133">Transmembrane helix</keyword>
<dbReference type="NCBIfam" id="TIGR03804">
    <property type="entry name" value="para_beta_helix"/>
    <property type="match status" value="2"/>
</dbReference>